<reference evidence="8 9" key="1">
    <citation type="journal article" date="2018" name="Gigascience">
        <title>Genomes of trombidid mites reveal novel predicted allergens and laterally-transferred genes associated with secondary metabolism.</title>
        <authorList>
            <person name="Dong X."/>
            <person name="Chaisiri K."/>
            <person name="Xia D."/>
            <person name="Armstrong S.D."/>
            <person name="Fang Y."/>
            <person name="Donnelly M.J."/>
            <person name="Kadowaki T."/>
            <person name="McGarry J.W."/>
            <person name="Darby A.C."/>
            <person name="Makepeace B.L."/>
        </authorList>
    </citation>
    <scope>NUCLEOTIDE SEQUENCE [LARGE SCALE GENOMIC DNA]</scope>
    <source>
        <strain evidence="8">UoL-UT</strain>
    </source>
</reference>
<protein>
    <submittedName>
        <fullName evidence="8">Cell death protein 3-like protein</fullName>
    </submittedName>
</protein>
<sequence length="268" mass="30196">MYRVKPSIELKEGPYIYNMKSNPRGYCIMLNNYEFLPEYVVTRHGSLSEAEYLSRIFTQLGYEVIPFENLSAEKMLHVFVEISKDPKLQEHDSLVVVILTHGDRGLLMGSDGFFAGVETIVGMFNNHNCGALINKPKMFFIQACRGDAYDYGVVDPASAADAVPRPSPVADTGVPILPTATDTLICYSTVEGYVSLRNETTGSWFGDAMGKVFVDHACDEDIETLLKRVNNRMLRRESLMVDRVKQALEVVLRGWRKQLYFNPGIFEA</sequence>
<gene>
    <name evidence="8" type="ORF">B4U80_10258</name>
</gene>
<dbReference type="PROSITE" id="PS50207">
    <property type="entry name" value="CASPASE_P10"/>
    <property type="match status" value="1"/>
</dbReference>
<name>A0A443S5G8_9ACAR</name>
<dbReference type="InterPro" id="IPR011600">
    <property type="entry name" value="Pept_C14_caspase"/>
</dbReference>
<dbReference type="InterPro" id="IPR029030">
    <property type="entry name" value="Caspase-like_dom_sf"/>
</dbReference>
<evidence type="ECO:0000313" key="9">
    <source>
        <dbReference type="Proteomes" id="UP000288716"/>
    </source>
</evidence>
<dbReference type="GO" id="GO:0006508">
    <property type="term" value="P:proteolysis"/>
    <property type="evidence" value="ECO:0007669"/>
    <property type="project" value="UniProtKB-KW"/>
</dbReference>
<evidence type="ECO:0000313" key="8">
    <source>
        <dbReference type="EMBL" id="RWS22724.1"/>
    </source>
</evidence>
<dbReference type="InterPro" id="IPR033139">
    <property type="entry name" value="Caspase_cys_AS"/>
</dbReference>
<comment type="similarity">
    <text evidence="1 5">Belongs to the peptidase C14A family.</text>
</comment>
<dbReference type="PROSITE" id="PS01122">
    <property type="entry name" value="CASPASE_CYS"/>
    <property type="match status" value="1"/>
</dbReference>
<accession>A0A443S5G8</accession>
<dbReference type="Gene3D" id="3.40.50.1460">
    <property type="match status" value="1"/>
</dbReference>
<keyword evidence="2" id="KW-0645">Protease</keyword>
<dbReference type="InterPro" id="IPR001309">
    <property type="entry name" value="Pept_C14_p20"/>
</dbReference>
<dbReference type="InterPro" id="IPR002398">
    <property type="entry name" value="Pept_C14"/>
</dbReference>
<proteinExistence type="inferred from homology"/>
<evidence type="ECO:0000259" key="6">
    <source>
        <dbReference type="PROSITE" id="PS50207"/>
    </source>
</evidence>
<feature type="domain" description="Caspase family p20" evidence="7">
    <location>
        <begin position="23"/>
        <end position="148"/>
    </location>
</feature>
<keyword evidence="4" id="KW-0378">Hydrolase</keyword>
<dbReference type="VEuPathDB" id="VectorBase:LDEU009316"/>
<dbReference type="STRING" id="299467.A0A443S5G8"/>
<dbReference type="Proteomes" id="UP000288716">
    <property type="component" value="Unassembled WGS sequence"/>
</dbReference>
<evidence type="ECO:0000256" key="5">
    <source>
        <dbReference type="RuleBase" id="RU003971"/>
    </source>
</evidence>
<dbReference type="PANTHER" id="PTHR47901">
    <property type="entry name" value="CASPASE RECRUITMENT DOMAIN-CONTAINING PROTEIN 18"/>
    <property type="match status" value="1"/>
</dbReference>
<evidence type="ECO:0000256" key="4">
    <source>
        <dbReference type="ARBA" id="ARBA00022801"/>
    </source>
</evidence>
<organism evidence="8 9">
    <name type="scientific">Leptotrombidium deliense</name>
    <dbReference type="NCBI Taxonomy" id="299467"/>
    <lineage>
        <taxon>Eukaryota</taxon>
        <taxon>Metazoa</taxon>
        <taxon>Ecdysozoa</taxon>
        <taxon>Arthropoda</taxon>
        <taxon>Chelicerata</taxon>
        <taxon>Arachnida</taxon>
        <taxon>Acari</taxon>
        <taxon>Acariformes</taxon>
        <taxon>Trombidiformes</taxon>
        <taxon>Prostigmata</taxon>
        <taxon>Anystina</taxon>
        <taxon>Parasitengona</taxon>
        <taxon>Trombiculoidea</taxon>
        <taxon>Trombiculidae</taxon>
        <taxon>Leptotrombidium</taxon>
    </lineage>
</organism>
<dbReference type="InterPro" id="IPR002138">
    <property type="entry name" value="Pept_C14_p10"/>
</dbReference>
<dbReference type="PRINTS" id="PR00376">
    <property type="entry name" value="IL1BCENZYME"/>
</dbReference>
<dbReference type="PROSITE" id="PS50208">
    <property type="entry name" value="CASPASE_P20"/>
    <property type="match status" value="1"/>
</dbReference>
<dbReference type="Pfam" id="PF00656">
    <property type="entry name" value="Peptidase_C14"/>
    <property type="match status" value="1"/>
</dbReference>
<dbReference type="AlphaFoldDB" id="A0A443S5G8"/>
<dbReference type="InterPro" id="IPR015917">
    <property type="entry name" value="Pept_C14A"/>
</dbReference>
<evidence type="ECO:0000256" key="1">
    <source>
        <dbReference type="ARBA" id="ARBA00010134"/>
    </source>
</evidence>
<dbReference type="OrthoDB" id="6044770at2759"/>
<keyword evidence="3" id="KW-0053">Apoptosis</keyword>
<dbReference type="GO" id="GO:0006915">
    <property type="term" value="P:apoptotic process"/>
    <property type="evidence" value="ECO:0007669"/>
    <property type="project" value="UniProtKB-KW"/>
</dbReference>
<dbReference type="SMART" id="SM00115">
    <property type="entry name" value="CASc"/>
    <property type="match status" value="1"/>
</dbReference>
<evidence type="ECO:0000256" key="2">
    <source>
        <dbReference type="ARBA" id="ARBA00022670"/>
    </source>
</evidence>
<evidence type="ECO:0000259" key="7">
    <source>
        <dbReference type="PROSITE" id="PS50208"/>
    </source>
</evidence>
<dbReference type="EMBL" id="NCKV01008066">
    <property type="protein sequence ID" value="RWS22724.1"/>
    <property type="molecule type" value="Genomic_DNA"/>
</dbReference>
<feature type="domain" description="Caspase family p10" evidence="6">
    <location>
        <begin position="173"/>
        <end position="263"/>
    </location>
</feature>
<evidence type="ECO:0000256" key="3">
    <source>
        <dbReference type="ARBA" id="ARBA00022703"/>
    </source>
</evidence>
<keyword evidence="9" id="KW-1185">Reference proteome</keyword>
<dbReference type="PANTHER" id="PTHR47901:SF8">
    <property type="entry name" value="CASPASE-3"/>
    <property type="match status" value="1"/>
</dbReference>
<dbReference type="SUPFAM" id="SSF52129">
    <property type="entry name" value="Caspase-like"/>
    <property type="match status" value="1"/>
</dbReference>
<comment type="caution">
    <text evidence="8">The sequence shown here is derived from an EMBL/GenBank/DDBJ whole genome shotgun (WGS) entry which is preliminary data.</text>
</comment>
<dbReference type="GO" id="GO:0004197">
    <property type="term" value="F:cysteine-type endopeptidase activity"/>
    <property type="evidence" value="ECO:0007669"/>
    <property type="project" value="InterPro"/>
</dbReference>
<dbReference type="CDD" id="cd00032">
    <property type="entry name" value="CASc"/>
    <property type="match status" value="1"/>
</dbReference>